<evidence type="ECO:0000259" key="2">
    <source>
        <dbReference type="Pfam" id="PF16209"/>
    </source>
</evidence>
<sequence>MERFHWVQYRCRQLLQGDSRRGWYSAAERLPSPWPSHGRGSRGSNAERRTVYGRNRPQLLEYSNSSKNYKGNGIRTTKYSLLTFIPMNLFQQFHRAANLYFVFLALLNWVPAVEAFQKEITMIPILVVLVVIAIKDALEDYRRYLSDKKVNNNKVKVFCM</sequence>
<reference evidence="3 4" key="1">
    <citation type="submission" date="2019-04" db="EMBL/GenBank/DDBJ databases">
        <title>Chromosome genome assembly for Takifugu flavidus.</title>
        <authorList>
            <person name="Xiao S."/>
        </authorList>
    </citation>
    <scope>NUCLEOTIDE SEQUENCE [LARGE SCALE GENOMIC DNA]</scope>
    <source>
        <strain evidence="3">HTHZ2018</strain>
        <tissue evidence="3">Muscle</tissue>
    </source>
</reference>
<dbReference type="SUPFAM" id="SSF81665">
    <property type="entry name" value="Calcium ATPase, transmembrane domain M"/>
    <property type="match status" value="1"/>
</dbReference>
<dbReference type="GO" id="GO:0005886">
    <property type="term" value="C:plasma membrane"/>
    <property type="evidence" value="ECO:0007669"/>
    <property type="project" value="TreeGrafter"/>
</dbReference>
<name>A0A5C6P0J4_9TELE</name>
<dbReference type="PANTHER" id="PTHR24092">
    <property type="entry name" value="PROBABLE PHOSPHOLIPID-TRANSPORTING ATPASE"/>
    <property type="match status" value="1"/>
</dbReference>
<dbReference type="AlphaFoldDB" id="A0A5C6P0J4"/>
<keyword evidence="1" id="KW-0472">Membrane</keyword>
<keyword evidence="1" id="KW-0812">Transmembrane</keyword>
<feature type="transmembrane region" description="Helical" evidence="1">
    <location>
        <begin position="120"/>
        <end position="138"/>
    </location>
</feature>
<keyword evidence="4" id="KW-1185">Reference proteome</keyword>
<gene>
    <name evidence="3" type="ORF">D4764_16G0000840</name>
</gene>
<evidence type="ECO:0000313" key="3">
    <source>
        <dbReference type="EMBL" id="TWW71587.1"/>
    </source>
</evidence>
<protein>
    <submittedName>
        <fullName evidence="3">Putative phospholipid-transporting ATPase VD</fullName>
    </submittedName>
</protein>
<evidence type="ECO:0000313" key="4">
    <source>
        <dbReference type="Proteomes" id="UP000324091"/>
    </source>
</evidence>
<dbReference type="EMBL" id="RHFK02000008">
    <property type="protein sequence ID" value="TWW71587.1"/>
    <property type="molecule type" value="Genomic_DNA"/>
</dbReference>
<feature type="domain" description="P-type ATPase N-terminal" evidence="2">
    <location>
        <begin position="63"/>
        <end position="121"/>
    </location>
</feature>
<feature type="transmembrane region" description="Helical" evidence="1">
    <location>
        <begin position="97"/>
        <end position="114"/>
    </location>
</feature>
<accession>A0A5C6P0J4</accession>
<comment type="caution">
    <text evidence="3">The sequence shown here is derived from an EMBL/GenBank/DDBJ whole genome shotgun (WGS) entry which is preliminary data.</text>
</comment>
<dbReference type="GO" id="GO:0045332">
    <property type="term" value="P:phospholipid translocation"/>
    <property type="evidence" value="ECO:0007669"/>
    <property type="project" value="TreeGrafter"/>
</dbReference>
<dbReference type="GO" id="GO:0140326">
    <property type="term" value="F:ATPase-coupled intramembrane lipid transporter activity"/>
    <property type="evidence" value="ECO:0007669"/>
    <property type="project" value="TreeGrafter"/>
</dbReference>
<dbReference type="Pfam" id="PF16209">
    <property type="entry name" value="PhoLip_ATPase_N"/>
    <property type="match status" value="1"/>
</dbReference>
<keyword evidence="1" id="KW-1133">Transmembrane helix</keyword>
<dbReference type="InterPro" id="IPR023298">
    <property type="entry name" value="ATPase_P-typ_TM_dom_sf"/>
</dbReference>
<dbReference type="PANTHER" id="PTHR24092:SF84">
    <property type="entry name" value="PHOSPHOLIPID-TRANSPORTING ATPASE VD"/>
    <property type="match status" value="1"/>
</dbReference>
<dbReference type="Proteomes" id="UP000324091">
    <property type="component" value="Chromosome 16"/>
</dbReference>
<organism evidence="3 4">
    <name type="scientific">Takifugu flavidus</name>
    <name type="common">sansaifugu</name>
    <dbReference type="NCBI Taxonomy" id="433684"/>
    <lineage>
        <taxon>Eukaryota</taxon>
        <taxon>Metazoa</taxon>
        <taxon>Chordata</taxon>
        <taxon>Craniata</taxon>
        <taxon>Vertebrata</taxon>
        <taxon>Euteleostomi</taxon>
        <taxon>Actinopterygii</taxon>
        <taxon>Neopterygii</taxon>
        <taxon>Teleostei</taxon>
        <taxon>Neoteleostei</taxon>
        <taxon>Acanthomorphata</taxon>
        <taxon>Eupercaria</taxon>
        <taxon>Tetraodontiformes</taxon>
        <taxon>Tetradontoidea</taxon>
        <taxon>Tetraodontidae</taxon>
        <taxon>Takifugu</taxon>
    </lineage>
</organism>
<dbReference type="InterPro" id="IPR032631">
    <property type="entry name" value="P-type_ATPase_N"/>
</dbReference>
<evidence type="ECO:0000256" key="1">
    <source>
        <dbReference type="SAM" id="Phobius"/>
    </source>
</evidence>
<proteinExistence type="predicted"/>